<dbReference type="EMBL" id="GBRH01234761">
    <property type="protein sequence ID" value="JAD63134.1"/>
    <property type="molecule type" value="Transcribed_RNA"/>
</dbReference>
<reference evidence="1" key="1">
    <citation type="submission" date="2014-09" db="EMBL/GenBank/DDBJ databases">
        <authorList>
            <person name="Magalhaes I.L.F."/>
            <person name="Oliveira U."/>
            <person name="Santos F.R."/>
            <person name="Vidigal T.H.D.A."/>
            <person name="Brescovit A.D."/>
            <person name="Santos A.J."/>
        </authorList>
    </citation>
    <scope>NUCLEOTIDE SEQUENCE</scope>
    <source>
        <tissue evidence="1">Shoot tissue taken approximately 20 cm above the soil surface</tissue>
    </source>
</reference>
<accession>A0A0A9BGS4</accession>
<name>A0A0A9BGS4_ARUDO</name>
<evidence type="ECO:0000313" key="1">
    <source>
        <dbReference type="EMBL" id="JAD63134.1"/>
    </source>
</evidence>
<protein>
    <submittedName>
        <fullName evidence="1">Uncharacterized protein</fullName>
    </submittedName>
</protein>
<dbReference type="AlphaFoldDB" id="A0A0A9BGS4"/>
<organism evidence="1">
    <name type="scientific">Arundo donax</name>
    <name type="common">Giant reed</name>
    <name type="synonym">Donax arundinaceus</name>
    <dbReference type="NCBI Taxonomy" id="35708"/>
    <lineage>
        <taxon>Eukaryota</taxon>
        <taxon>Viridiplantae</taxon>
        <taxon>Streptophyta</taxon>
        <taxon>Embryophyta</taxon>
        <taxon>Tracheophyta</taxon>
        <taxon>Spermatophyta</taxon>
        <taxon>Magnoliopsida</taxon>
        <taxon>Liliopsida</taxon>
        <taxon>Poales</taxon>
        <taxon>Poaceae</taxon>
        <taxon>PACMAD clade</taxon>
        <taxon>Arundinoideae</taxon>
        <taxon>Arundineae</taxon>
        <taxon>Arundo</taxon>
    </lineage>
</organism>
<sequence>MSCECDKCCYQCNLCICMSVDLLNCNIQFQTVNFNKL</sequence>
<reference evidence="1" key="2">
    <citation type="journal article" date="2015" name="Data Brief">
        <title>Shoot transcriptome of the giant reed, Arundo donax.</title>
        <authorList>
            <person name="Barrero R.A."/>
            <person name="Guerrero F.D."/>
            <person name="Moolhuijzen P."/>
            <person name="Goolsby J.A."/>
            <person name="Tidwell J."/>
            <person name="Bellgard S.E."/>
            <person name="Bellgard M.I."/>
        </authorList>
    </citation>
    <scope>NUCLEOTIDE SEQUENCE</scope>
    <source>
        <tissue evidence="1">Shoot tissue taken approximately 20 cm above the soil surface</tissue>
    </source>
</reference>
<proteinExistence type="predicted"/>